<comment type="pathway">
    <text evidence="1">Carbohydrate acid metabolism.</text>
</comment>
<evidence type="ECO:0000256" key="5">
    <source>
        <dbReference type="ARBA" id="ARBA00023277"/>
    </source>
</evidence>
<name>A0A542E1J9_9MICO</name>
<dbReference type="GO" id="GO:0016829">
    <property type="term" value="F:lyase activity"/>
    <property type="evidence" value="ECO:0007669"/>
    <property type="project" value="UniProtKB-KW"/>
</dbReference>
<reference evidence="6 7" key="1">
    <citation type="submission" date="2019-06" db="EMBL/GenBank/DDBJ databases">
        <title>Sequencing the genomes of 1000 actinobacteria strains.</title>
        <authorList>
            <person name="Klenk H.-P."/>
        </authorList>
    </citation>
    <scope>NUCLEOTIDE SEQUENCE [LARGE SCALE GENOMIC DNA]</scope>
    <source>
        <strain evidence="6 7">DSM 18607</strain>
    </source>
</reference>
<dbReference type="Gene3D" id="3.20.20.70">
    <property type="entry name" value="Aldolase class I"/>
    <property type="match status" value="1"/>
</dbReference>
<dbReference type="PANTHER" id="PTHR30246">
    <property type="entry name" value="2-KETO-3-DEOXY-6-PHOSPHOGLUCONATE ALDOLASE"/>
    <property type="match status" value="1"/>
</dbReference>
<sequence>MVDFATIFDRTPVMAILRGYTADRSVELARTAWDLGIACVEVPVQSPEAVESLAAVVEAAAGRDVVIGAGTVTTSERVARSLAAGAQFTVAPGFDAAVAAESEAAGLPHLPGVATPSEVGAAMAHGYTWLKAFPASLLTPAWLAAIAGPFPQARLVCTGGIDSHNARAFLDAGARGVAVGSALESPEQLPALATLVGRGAGR</sequence>
<dbReference type="AlphaFoldDB" id="A0A542E1J9"/>
<gene>
    <name evidence="6" type="ORF">FB458_2326</name>
</gene>
<dbReference type="InterPro" id="IPR013785">
    <property type="entry name" value="Aldolase_TIM"/>
</dbReference>
<evidence type="ECO:0000313" key="7">
    <source>
        <dbReference type="Proteomes" id="UP000317893"/>
    </source>
</evidence>
<keyword evidence="4" id="KW-0456">Lyase</keyword>
<dbReference type="RefSeq" id="WP_141848625.1">
    <property type="nucleotide sequence ID" value="NZ_BAAAPR010000014.1"/>
</dbReference>
<evidence type="ECO:0000256" key="1">
    <source>
        <dbReference type="ARBA" id="ARBA00004761"/>
    </source>
</evidence>
<evidence type="ECO:0000313" key="6">
    <source>
        <dbReference type="EMBL" id="TQJ09218.1"/>
    </source>
</evidence>
<dbReference type="PANTHER" id="PTHR30246:SF1">
    <property type="entry name" value="2-DEHYDRO-3-DEOXY-6-PHOSPHOGALACTONATE ALDOLASE-RELATED"/>
    <property type="match status" value="1"/>
</dbReference>
<dbReference type="Pfam" id="PF01081">
    <property type="entry name" value="Aldolase"/>
    <property type="match status" value="1"/>
</dbReference>
<comment type="caution">
    <text evidence="6">The sequence shown here is derived from an EMBL/GenBank/DDBJ whole genome shotgun (WGS) entry which is preliminary data.</text>
</comment>
<proteinExistence type="inferred from homology"/>
<dbReference type="CDD" id="cd00452">
    <property type="entry name" value="KDPG_aldolase"/>
    <property type="match status" value="1"/>
</dbReference>
<protein>
    <submittedName>
        <fullName evidence="6">2-keto-3-deoxy-phosphogluconate aldolase</fullName>
    </submittedName>
</protein>
<comment type="similarity">
    <text evidence="2">Belongs to the KHG/KDPG aldolase family.</text>
</comment>
<dbReference type="OrthoDB" id="9805177at2"/>
<dbReference type="SUPFAM" id="SSF51569">
    <property type="entry name" value="Aldolase"/>
    <property type="match status" value="1"/>
</dbReference>
<comment type="subunit">
    <text evidence="3">Homotrimer.</text>
</comment>
<accession>A0A542E1J9</accession>
<keyword evidence="7" id="KW-1185">Reference proteome</keyword>
<evidence type="ECO:0000256" key="4">
    <source>
        <dbReference type="ARBA" id="ARBA00023239"/>
    </source>
</evidence>
<evidence type="ECO:0000256" key="2">
    <source>
        <dbReference type="ARBA" id="ARBA00006906"/>
    </source>
</evidence>
<dbReference type="EMBL" id="VFMN01000001">
    <property type="protein sequence ID" value="TQJ09218.1"/>
    <property type="molecule type" value="Genomic_DNA"/>
</dbReference>
<organism evidence="6 7">
    <name type="scientific">Lapillicoccus jejuensis</name>
    <dbReference type="NCBI Taxonomy" id="402171"/>
    <lineage>
        <taxon>Bacteria</taxon>
        <taxon>Bacillati</taxon>
        <taxon>Actinomycetota</taxon>
        <taxon>Actinomycetes</taxon>
        <taxon>Micrococcales</taxon>
        <taxon>Intrasporangiaceae</taxon>
        <taxon>Lapillicoccus</taxon>
    </lineage>
</organism>
<dbReference type="Proteomes" id="UP000317893">
    <property type="component" value="Unassembled WGS sequence"/>
</dbReference>
<keyword evidence="5" id="KW-0119">Carbohydrate metabolism</keyword>
<evidence type="ECO:0000256" key="3">
    <source>
        <dbReference type="ARBA" id="ARBA00011233"/>
    </source>
</evidence>
<dbReference type="InterPro" id="IPR000887">
    <property type="entry name" value="Aldlse_KDPG_KHG"/>
</dbReference>